<dbReference type="CDD" id="cd01300">
    <property type="entry name" value="YtcJ_like"/>
    <property type="match status" value="1"/>
</dbReference>
<evidence type="ECO:0000256" key="2">
    <source>
        <dbReference type="SAM" id="SignalP"/>
    </source>
</evidence>
<reference evidence="4 5" key="1">
    <citation type="submission" date="2017-11" db="EMBL/GenBank/DDBJ databases">
        <title>Genomic Encyclopedia of Type Strains, Phase III (KMG-III): the genomes of soil and plant-associated and newly described type strains.</title>
        <authorList>
            <person name="Whitman W."/>
        </authorList>
    </citation>
    <scope>NUCLEOTIDE SEQUENCE [LARGE SCALE GENOMIC DNA]</scope>
    <source>
        <strain evidence="4 5">CGMCC 1.12274</strain>
    </source>
</reference>
<dbReference type="PANTHER" id="PTHR22642">
    <property type="entry name" value="IMIDAZOLONEPROPIONASE"/>
    <property type="match status" value="1"/>
</dbReference>
<comment type="caution">
    <text evidence="4">The sequence shown here is derived from an EMBL/GenBank/DDBJ whole genome shotgun (WGS) entry which is preliminary data.</text>
</comment>
<feature type="region of interest" description="Disordered" evidence="1">
    <location>
        <begin position="548"/>
        <end position="570"/>
    </location>
</feature>
<dbReference type="Gene3D" id="3.20.20.140">
    <property type="entry name" value="Metal-dependent hydrolases"/>
    <property type="match status" value="1"/>
</dbReference>
<dbReference type="RefSeq" id="WP_100866988.1">
    <property type="nucleotide sequence ID" value="NZ_PHUF01000003.1"/>
</dbReference>
<dbReference type="SUPFAM" id="SSF51556">
    <property type="entry name" value="Metallo-dependent hydrolases"/>
    <property type="match status" value="1"/>
</dbReference>
<organism evidence="4 5">
    <name type="scientific">Novosphingobium kunmingense</name>
    <dbReference type="NCBI Taxonomy" id="1211806"/>
    <lineage>
        <taxon>Bacteria</taxon>
        <taxon>Pseudomonadati</taxon>
        <taxon>Pseudomonadota</taxon>
        <taxon>Alphaproteobacteria</taxon>
        <taxon>Sphingomonadales</taxon>
        <taxon>Sphingomonadaceae</taxon>
        <taxon>Novosphingobium</taxon>
    </lineage>
</organism>
<dbReference type="Pfam" id="PF07969">
    <property type="entry name" value="Amidohydro_3"/>
    <property type="match status" value="1"/>
</dbReference>
<dbReference type="InterPro" id="IPR013108">
    <property type="entry name" value="Amidohydro_3"/>
</dbReference>
<protein>
    <recommendedName>
        <fullName evidence="3">Amidohydrolase 3 domain-containing protein</fullName>
    </recommendedName>
</protein>
<evidence type="ECO:0000259" key="3">
    <source>
        <dbReference type="Pfam" id="PF07969"/>
    </source>
</evidence>
<feature type="signal peptide" evidence="2">
    <location>
        <begin position="1"/>
        <end position="21"/>
    </location>
</feature>
<dbReference type="SUPFAM" id="SSF51338">
    <property type="entry name" value="Composite domain of metallo-dependent hydrolases"/>
    <property type="match status" value="1"/>
</dbReference>
<dbReference type="EMBL" id="PHUF01000003">
    <property type="protein sequence ID" value="PKB19530.1"/>
    <property type="molecule type" value="Genomic_DNA"/>
</dbReference>
<dbReference type="OrthoDB" id="9811399at2"/>
<sequence length="570" mass="61078">MKYPLLAAAAAIVAAASSAAADTLVDNVDGMTIDAKGQVERFTGLLIGNDGRIVQTFRRGDKRPGKVDYAVDGKGRVLVPGMIDAHVHVMGIGFGALTLDLSETTSLEEAKAKIAAYARAHPDRPWILGRGWNQELWKLGRFPTAAELDTVVADRPVWLERVDGHAGWANTRALAMANVTAATKEPAGGKIERVAPGGRPAGVLVDTAMDLVKVPAPRPEDRDLALATAQDLLLKRGITAVADMGSSIEDWQSFRRAGDTGALRLRIMSYASGVDNMVLIGGPGPSPWLYDDKLRLNGVKLYMDGALGSRGASLKAPYADMPGTRGLRITQDTALKNLMSRAAFDNFQVAVHAIGDEANAALLSAIEDMAQTYKGDRRWRIEHAQVVDPADIARFGKYGIIASMQPVHETSDRVMAEARLGPARLAGAYAWKSLNGTGAKLAFGSDAPVELPDPWAGFAAAITRQGPDGQPFGGWQPQEKVTREQALTAYTADAAYAGFGEGRFGRLIRGERADFLLLDRDPMLATPADLRATKVLQTWVNGQLVYDAARPPAPPAEPPKRERPVPVDGR</sequence>
<dbReference type="AlphaFoldDB" id="A0A2N0HKR0"/>
<accession>A0A2N0HKR0</accession>
<evidence type="ECO:0000256" key="1">
    <source>
        <dbReference type="SAM" id="MobiDB-lite"/>
    </source>
</evidence>
<evidence type="ECO:0000313" key="4">
    <source>
        <dbReference type="EMBL" id="PKB19530.1"/>
    </source>
</evidence>
<evidence type="ECO:0000313" key="5">
    <source>
        <dbReference type="Proteomes" id="UP000232587"/>
    </source>
</evidence>
<dbReference type="Gene3D" id="2.30.40.10">
    <property type="entry name" value="Urease, subunit C, domain 1"/>
    <property type="match status" value="1"/>
</dbReference>
<dbReference type="GO" id="GO:0016810">
    <property type="term" value="F:hydrolase activity, acting on carbon-nitrogen (but not peptide) bonds"/>
    <property type="evidence" value="ECO:0007669"/>
    <property type="project" value="InterPro"/>
</dbReference>
<gene>
    <name evidence="4" type="ORF">B0I00_1766</name>
</gene>
<keyword evidence="5" id="KW-1185">Reference proteome</keyword>
<dbReference type="InterPro" id="IPR032466">
    <property type="entry name" value="Metal_Hydrolase"/>
</dbReference>
<proteinExistence type="predicted"/>
<feature type="chain" id="PRO_5014916282" description="Amidohydrolase 3 domain-containing protein" evidence="2">
    <location>
        <begin position="22"/>
        <end position="570"/>
    </location>
</feature>
<feature type="compositionally biased region" description="Basic and acidic residues" evidence="1">
    <location>
        <begin position="558"/>
        <end position="570"/>
    </location>
</feature>
<dbReference type="InterPro" id="IPR011059">
    <property type="entry name" value="Metal-dep_hydrolase_composite"/>
</dbReference>
<name>A0A2N0HKR0_9SPHN</name>
<dbReference type="Gene3D" id="3.10.310.70">
    <property type="match status" value="1"/>
</dbReference>
<dbReference type="InterPro" id="IPR033932">
    <property type="entry name" value="YtcJ-like"/>
</dbReference>
<dbReference type="PANTHER" id="PTHR22642:SF2">
    <property type="entry name" value="PROTEIN LONG AFTER FAR-RED 3"/>
    <property type="match status" value="1"/>
</dbReference>
<dbReference type="Proteomes" id="UP000232587">
    <property type="component" value="Unassembled WGS sequence"/>
</dbReference>
<keyword evidence="2" id="KW-0732">Signal</keyword>
<feature type="domain" description="Amidohydrolase 3" evidence="3">
    <location>
        <begin position="71"/>
        <end position="546"/>
    </location>
</feature>